<dbReference type="GO" id="GO:0005615">
    <property type="term" value="C:extracellular space"/>
    <property type="evidence" value="ECO:0007669"/>
    <property type="project" value="TreeGrafter"/>
</dbReference>
<dbReference type="InterPro" id="IPR017943">
    <property type="entry name" value="Bactericidal_perm-incr_a/b_dom"/>
</dbReference>
<gene>
    <name evidence="3" type="ORF">DGYR_LOCUS4620</name>
</gene>
<dbReference type="Proteomes" id="UP000549394">
    <property type="component" value="Unassembled WGS sequence"/>
</dbReference>
<dbReference type="Pfam" id="PF02886">
    <property type="entry name" value="LBP_BPI_CETP_C"/>
    <property type="match status" value="1"/>
</dbReference>
<evidence type="ECO:0000256" key="1">
    <source>
        <dbReference type="SAM" id="SignalP"/>
    </source>
</evidence>
<dbReference type="PANTHER" id="PTHR10504">
    <property type="entry name" value="BACTERICIDAL PERMEABILITY-INCREASING BPI PROTEIN-RELATED"/>
    <property type="match status" value="1"/>
</dbReference>
<dbReference type="GO" id="GO:0008289">
    <property type="term" value="F:lipid binding"/>
    <property type="evidence" value="ECO:0007669"/>
    <property type="project" value="InterPro"/>
</dbReference>
<dbReference type="InterPro" id="IPR001124">
    <property type="entry name" value="Lipid-bd_serum_glycop_C"/>
</dbReference>
<accession>A0A7I8VKV7</accession>
<dbReference type="PANTHER" id="PTHR10504:SF131">
    <property type="entry name" value="BPI2 DOMAIN-CONTAINING PROTEIN"/>
    <property type="match status" value="1"/>
</dbReference>
<feature type="signal peptide" evidence="1">
    <location>
        <begin position="1"/>
        <end position="18"/>
    </location>
</feature>
<protein>
    <submittedName>
        <fullName evidence="3">DgyrCDS4867</fullName>
    </submittedName>
</protein>
<dbReference type="AlphaFoldDB" id="A0A7I8VKV7"/>
<evidence type="ECO:0000259" key="2">
    <source>
        <dbReference type="SMART" id="SM00329"/>
    </source>
</evidence>
<proteinExistence type="predicted"/>
<dbReference type="Gene3D" id="3.15.20.10">
    <property type="entry name" value="Bactericidal permeability-increasing protein, domain 2"/>
    <property type="match status" value="1"/>
</dbReference>
<keyword evidence="1" id="KW-0732">Signal</keyword>
<feature type="domain" description="Lipid-binding serum glycoprotein C-terminal" evidence="2">
    <location>
        <begin position="266"/>
        <end position="483"/>
    </location>
</feature>
<dbReference type="InterPro" id="IPR032942">
    <property type="entry name" value="BPI/LBP/Plunc"/>
</dbReference>
<name>A0A7I8VKV7_9ANNE</name>
<organism evidence="3 4">
    <name type="scientific">Dimorphilus gyrociliatus</name>
    <dbReference type="NCBI Taxonomy" id="2664684"/>
    <lineage>
        <taxon>Eukaryota</taxon>
        <taxon>Metazoa</taxon>
        <taxon>Spiralia</taxon>
        <taxon>Lophotrochozoa</taxon>
        <taxon>Annelida</taxon>
        <taxon>Polychaeta</taxon>
        <taxon>Polychaeta incertae sedis</taxon>
        <taxon>Dinophilidae</taxon>
        <taxon>Dimorphilus</taxon>
    </lineage>
</organism>
<dbReference type="SMART" id="SM00329">
    <property type="entry name" value="BPI2"/>
    <property type="match status" value="1"/>
</dbReference>
<dbReference type="OrthoDB" id="10255543at2759"/>
<dbReference type="Gene3D" id="3.15.10.10">
    <property type="entry name" value="Bactericidal permeability-increasing protein, domain 1"/>
    <property type="match status" value="1"/>
</dbReference>
<sequence length="515" mass="58265">MNNKILFVLIISFCAVLADVRPGIRVRVTEKGLNYINNFALENLIGKMKSAKIPDTKKTLLGSTITLSNIKIEEMPETFQSTMTLTEKVGFSWNVRNLTPKITIKYSFKLFWSTYTGTINVQARKLGFKLKFSVKKKGNKPHIKVYSCSPVGNVQLSFDNSIFNAASSYLEETISEEIKNEICNTALKEINNEAQTQIDKLNMVYNVQTDKNSGFKANLLFDFGLTGNPVFKPHFANIPLKGQIYINDSRVPPFREQPVKIPEFSASHSKMAYIFLTSHVVNSALHSLYHTDNLKYVINQDLLPEKYKKYMETTCEEGAMCLGKFFEEVKNKYPNKILKAVVKATESPKLKITDGQLLLSSKFECNVTVNSGKRDVVLMTTEGKLNNLMVVKFQNERVKFKIYDLMQDVKLKSSNVEKLKKVSKYQFMIGSVVTALERDIILPYINKKGEEGIPLSEFGSKLFSLSNTKIINSGVEDVLAVGTDIYLNSLPTLKLTKSLTKLQQQDAELTLDELY</sequence>
<evidence type="ECO:0000313" key="4">
    <source>
        <dbReference type="Proteomes" id="UP000549394"/>
    </source>
</evidence>
<dbReference type="SUPFAM" id="SSF55394">
    <property type="entry name" value="Bactericidal permeability-increasing protein, BPI"/>
    <property type="match status" value="2"/>
</dbReference>
<feature type="chain" id="PRO_5029650567" evidence="1">
    <location>
        <begin position="19"/>
        <end position="515"/>
    </location>
</feature>
<keyword evidence="4" id="KW-1185">Reference proteome</keyword>
<reference evidence="3 4" key="1">
    <citation type="submission" date="2020-08" db="EMBL/GenBank/DDBJ databases">
        <authorList>
            <person name="Hejnol A."/>
        </authorList>
    </citation>
    <scope>NUCLEOTIDE SEQUENCE [LARGE SCALE GENOMIC DNA]</scope>
</reference>
<dbReference type="EMBL" id="CAJFCJ010000006">
    <property type="protein sequence ID" value="CAD5115936.1"/>
    <property type="molecule type" value="Genomic_DNA"/>
</dbReference>
<evidence type="ECO:0000313" key="3">
    <source>
        <dbReference type="EMBL" id="CAD5115936.1"/>
    </source>
</evidence>
<comment type="caution">
    <text evidence="3">The sequence shown here is derived from an EMBL/GenBank/DDBJ whole genome shotgun (WGS) entry which is preliminary data.</text>
</comment>